<sequence>MATLTTRNLATDENQGFKVKQEPQVEVKRAALKEVGNIVVQPKGKGEPNLFKTPEKKQLTFPTTNFPVVKQTANKQPSIKVKQTRSCFLRAQHIKLSICKVPERKTLPAAERAPKGPAPGLKQDRVLKNTQQTSNTGYFGQSFRPQDSKDGSKDSKVSEKENLKEQTKTDANSRHATLSAFSRTLLDSSCIVDIDKDDVNDPIMLGMYAKDVYKYLREMEMKFPISPQYLKFSKLTGKMRATIIDWLVEVHRDSEMVSDTLFLTVAIIDRYLEKNPGTNKNKLQLVGTTAMFIACKYEEIMIPDIDELVYVSANAYSKREILQMELNMVKSLDCSFGRPLPIHFLRRYSKADKVAAVTHVMAKYVMEMGILEYELCHIVPSLLAAAALYISLWLSEGKSRWSNNLVEYSGYTLNDILPVVKRLSMVLVTASDTKFQAIRKKYAHPKNFQVSAWAVLEKLPELIKSLGKLRKD</sequence>
<dbReference type="FunFam" id="1.10.472.10:FF:000001">
    <property type="entry name" value="G2/mitotic-specific cyclin"/>
    <property type="match status" value="1"/>
</dbReference>
<evidence type="ECO:0000256" key="3">
    <source>
        <dbReference type="ARBA" id="ARBA00023306"/>
    </source>
</evidence>
<dbReference type="GO" id="GO:0005634">
    <property type="term" value="C:nucleus"/>
    <property type="evidence" value="ECO:0007669"/>
    <property type="project" value="UniProtKB-ARBA"/>
</dbReference>
<keyword evidence="3" id="KW-0131">Cell cycle</keyword>
<dbReference type="InterPro" id="IPR046965">
    <property type="entry name" value="Cyclin_A/B-like"/>
</dbReference>
<dbReference type="Pfam" id="PF02984">
    <property type="entry name" value="Cyclin_C"/>
    <property type="match status" value="1"/>
</dbReference>
<keyword evidence="9" id="KW-1185">Reference proteome</keyword>
<dbReference type="InterPro" id="IPR039361">
    <property type="entry name" value="Cyclin"/>
</dbReference>
<protein>
    <recommendedName>
        <fullName evidence="10">Cyclin B</fullName>
    </recommendedName>
</protein>
<dbReference type="InterPro" id="IPR006671">
    <property type="entry name" value="Cyclin_N"/>
</dbReference>
<organism evidence="8 9">
    <name type="scientific">Gryllus longicercus</name>
    <dbReference type="NCBI Taxonomy" id="2509291"/>
    <lineage>
        <taxon>Eukaryota</taxon>
        <taxon>Metazoa</taxon>
        <taxon>Ecdysozoa</taxon>
        <taxon>Arthropoda</taxon>
        <taxon>Hexapoda</taxon>
        <taxon>Insecta</taxon>
        <taxon>Pterygota</taxon>
        <taxon>Neoptera</taxon>
        <taxon>Polyneoptera</taxon>
        <taxon>Orthoptera</taxon>
        <taxon>Ensifera</taxon>
        <taxon>Gryllidea</taxon>
        <taxon>Grylloidea</taxon>
        <taxon>Gryllidae</taxon>
        <taxon>Gryllinae</taxon>
        <taxon>Gryllus</taxon>
    </lineage>
</organism>
<dbReference type="GO" id="GO:0044772">
    <property type="term" value="P:mitotic cell cycle phase transition"/>
    <property type="evidence" value="ECO:0007669"/>
    <property type="project" value="InterPro"/>
</dbReference>
<feature type="domain" description="Cyclin-like" evidence="6">
    <location>
        <begin position="245"/>
        <end position="330"/>
    </location>
</feature>
<reference evidence="8 9" key="1">
    <citation type="submission" date="2024-03" db="EMBL/GenBank/DDBJ databases">
        <title>The genome assembly and annotation of the cricket Gryllus longicercus Weissman &amp; Gray.</title>
        <authorList>
            <person name="Szrajer S."/>
            <person name="Gray D."/>
            <person name="Ylla G."/>
        </authorList>
    </citation>
    <scope>NUCLEOTIDE SEQUENCE [LARGE SCALE GENOMIC DNA]</scope>
    <source>
        <strain evidence="8">DAG 2021-001</strain>
        <tissue evidence="8">Whole body minus gut</tissue>
    </source>
</reference>
<dbReference type="SMART" id="SM00385">
    <property type="entry name" value="CYCLIN"/>
    <property type="match status" value="2"/>
</dbReference>
<dbReference type="Gene3D" id="1.10.472.10">
    <property type="entry name" value="Cyclin-like"/>
    <property type="match status" value="2"/>
</dbReference>
<name>A0AAN9VYD8_9ORTH</name>
<dbReference type="InterPro" id="IPR013763">
    <property type="entry name" value="Cyclin-like_dom"/>
</dbReference>
<comment type="caution">
    <text evidence="8">The sequence shown here is derived from an EMBL/GenBank/DDBJ whole genome shotgun (WGS) entry which is preliminary data.</text>
</comment>
<keyword evidence="2 4" id="KW-0195">Cyclin</keyword>
<evidence type="ECO:0000259" key="6">
    <source>
        <dbReference type="SMART" id="SM00385"/>
    </source>
</evidence>
<dbReference type="Pfam" id="PF00134">
    <property type="entry name" value="Cyclin_N"/>
    <property type="match status" value="1"/>
</dbReference>
<feature type="compositionally biased region" description="Basic and acidic residues" evidence="5">
    <location>
        <begin position="146"/>
        <end position="173"/>
    </location>
</feature>
<dbReference type="PROSITE" id="PS00292">
    <property type="entry name" value="CYCLINS"/>
    <property type="match status" value="1"/>
</dbReference>
<evidence type="ECO:0008006" key="10">
    <source>
        <dbReference type="Google" id="ProtNLM"/>
    </source>
</evidence>
<evidence type="ECO:0000256" key="4">
    <source>
        <dbReference type="RuleBase" id="RU000383"/>
    </source>
</evidence>
<dbReference type="PIRSF" id="PIRSF001771">
    <property type="entry name" value="Cyclin_A_B_D_E"/>
    <property type="match status" value="1"/>
</dbReference>
<dbReference type="GO" id="GO:0051301">
    <property type="term" value="P:cell division"/>
    <property type="evidence" value="ECO:0007669"/>
    <property type="project" value="UniProtKB-KW"/>
</dbReference>
<proteinExistence type="inferred from homology"/>
<dbReference type="SMART" id="SM01332">
    <property type="entry name" value="Cyclin_C"/>
    <property type="match status" value="1"/>
</dbReference>
<evidence type="ECO:0000256" key="1">
    <source>
        <dbReference type="ARBA" id="ARBA00022618"/>
    </source>
</evidence>
<evidence type="ECO:0000313" key="8">
    <source>
        <dbReference type="EMBL" id="KAK7872226.1"/>
    </source>
</evidence>
<dbReference type="GO" id="GO:0016538">
    <property type="term" value="F:cyclin-dependent protein serine/threonine kinase regulator activity"/>
    <property type="evidence" value="ECO:0007669"/>
    <property type="project" value="InterPro"/>
</dbReference>
<feature type="region of interest" description="Disordered" evidence="5">
    <location>
        <begin position="1"/>
        <end position="21"/>
    </location>
</feature>
<dbReference type="InterPro" id="IPR036915">
    <property type="entry name" value="Cyclin-like_sf"/>
</dbReference>
<dbReference type="Proteomes" id="UP001378592">
    <property type="component" value="Unassembled WGS sequence"/>
</dbReference>
<evidence type="ECO:0000313" key="9">
    <source>
        <dbReference type="Proteomes" id="UP001378592"/>
    </source>
</evidence>
<dbReference type="AlphaFoldDB" id="A0AAN9VYD8"/>
<accession>A0AAN9VYD8</accession>
<comment type="similarity">
    <text evidence="4">Belongs to the cyclin family.</text>
</comment>
<dbReference type="CDD" id="cd20507">
    <property type="entry name" value="CYCLIN_CCNB1-like_rpt1"/>
    <property type="match status" value="1"/>
</dbReference>
<dbReference type="InterPro" id="IPR004367">
    <property type="entry name" value="Cyclin_C-dom"/>
</dbReference>
<dbReference type="InterPro" id="IPR048258">
    <property type="entry name" value="Cyclins_cyclin-box"/>
</dbReference>
<evidence type="ECO:0000256" key="5">
    <source>
        <dbReference type="SAM" id="MobiDB-lite"/>
    </source>
</evidence>
<dbReference type="PANTHER" id="PTHR10177">
    <property type="entry name" value="CYCLINS"/>
    <property type="match status" value="1"/>
</dbReference>
<feature type="compositionally biased region" description="Polar residues" evidence="5">
    <location>
        <begin position="128"/>
        <end position="145"/>
    </location>
</feature>
<feature type="domain" description="Cyclin-like" evidence="6">
    <location>
        <begin position="343"/>
        <end position="425"/>
    </location>
</feature>
<evidence type="ECO:0000256" key="2">
    <source>
        <dbReference type="ARBA" id="ARBA00023127"/>
    </source>
</evidence>
<evidence type="ECO:0000259" key="7">
    <source>
        <dbReference type="SMART" id="SM01332"/>
    </source>
</evidence>
<feature type="region of interest" description="Disordered" evidence="5">
    <location>
        <begin position="107"/>
        <end position="174"/>
    </location>
</feature>
<feature type="domain" description="Cyclin C-terminal" evidence="7">
    <location>
        <begin position="339"/>
        <end position="456"/>
    </location>
</feature>
<gene>
    <name evidence="8" type="ORF">R5R35_012084</name>
</gene>
<feature type="compositionally biased region" description="Polar residues" evidence="5">
    <location>
        <begin position="1"/>
        <end position="14"/>
    </location>
</feature>
<dbReference type="EMBL" id="JAZDUA010000027">
    <property type="protein sequence ID" value="KAK7872226.1"/>
    <property type="molecule type" value="Genomic_DNA"/>
</dbReference>
<keyword evidence="1" id="KW-0132">Cell division</keyword>
<dbReference type="SUPFAM" id="SSF47954">
    <property type="entry name" value="Cyclin-like"/>
    <property type="match status" value="2"/>
</dbReference>